<reference evidence="1 2" key="1">
    <citation type="journal article" date="2016" name="Environ. Microbiol.">
        <title>Genomic resolution of a cold subsurface aquifer community provides metabolic insights for novel microbes adapted to high CO concentrations.</title>
        <authorList>
            <person name="Probst A.J."/>
            <person name="Castelle C.J."/>
            <person name="Singh A."/>
            <person name="Brown C.T."/>
            <person name="Anantharaman K."/>
            <person name="Sharon I."/>
            <person name="Hug L.A."/>
            <person name="Burstein D."/>
            <person name="Emerson J.B."/>
            <person name="Thomas B.C."/>
            <person name="Banfield J.F."/>
        </authorList>
    </citation>
    <scope>NUCLEOTIDE SEQUENCE [LARGE SCALE GENOMIC DNA]</scope>
    <source>
        <strain evidence="1">CG1_02_47_685</strain>
    </source>
</reference>
<dbReference type="Proteomes" id="UP000183206">
    <property type="component" value="Unassembled WGS sequence"/>
</dbReference>
<name>A0A1J4V878_9BACT</name>
<dbReference type="AlphaFoldDB" id="A0A1J4V878"/>
<gene>
    <name evidence="1" type="ORF">AUJ44_03065</name>
</gene>
<protein>
    <submittedName>
        <fullName evidence="1">Uncharacterized protein</fullName>
    </submittedName>
</protein>
<organism evidence="1 2">
    <name type="scientific">Candidatus Nomurabacteria bacterium CG1_02_47_685</name>
    <dbReference type="NCBI Taxonomy" id="1805282"/>
    <lineage>
        <taxon>Bacteria</taxon>
        <taxon>Candidatus Nomuraibacteriota</taxon>
    </lineage>
</organism>
<accession>A0A1J4V878</accession>
<proteinExistence type="predicted"/>
<dbReference type="EMBL" id="MNVO01000046">
    <property type="protein sequence ID" value="OIO32227.1"/>
    <property type="molecule type" value="Genomic_DNA"/>
</dbReference>
<evidence type="ECO:0000313" key="1">
    <source>
        <dbReference type="EMBL" id="OIO32227.1"/>
    </source>
</evidence>
<evidence type="ECO:0000313" key="2">
    <source>
        <dbReference type="Proteomes" id="UP000183206"/>
    </source>
</evidence>
<sequence length="65" mass="7542">MKVLIKTKEMSLTTLLTSSKNKKNGLRSVSIRPTDYHETFSTKGFRYSTKWQSAEKSNYILLLKI</sequence>
<comment type="caution">
    <text evidence="1">The sequence shown here is derived from an EMBL/GenBank/DDBJ whole genome shotgun (WGS) entry which is preliminary data.</text>
</comment>